<dbReference type="AlphaFoldDB" id="A0A0F9JSD1"/>
<evidence type="ECO:0000313" key="1">
    <source>
        <dbReference type="EMBL" id="KKM72598.1"/>
    </source>
</evidence>
<organism evidence="1">
    <name type="scientific">marine sediment metagenome</name>
    <dbReference type="NCBI Taxonomy" id="412755"/>
    <lineage>
        <taxon>unclassified sequences</taxon>
        <taxon>metagenomes</taxon>
        <taxon>ecological metagenomes</taxon>
    </lineage>
</organism>
<proteinExistence type="predicted"/>
<comment type="caution">
    <text evidence="1">The sequence shown here is derived from an EMBL/GenBank/DDBJ whole genome shotgun (WGS) entry which is preliminary data.</text>
</comment>
<gene>
    <name evidence="1" type="ORF">LCGC14_1418880</name>
</gene>
<accession>A0A0F9JSD1</accession>
<sequence length="75" mass="8371">MTLSEIRKTATTSKRDTDKELGAMFEEMDEAGATNEYFNAIEKVWNTLVKADLDKSAAIQILNHLAYVIAGTGYR</sequence>
<protein>
    <submittedName>
        <fullName evidence="1">Uncharacterized protein</fullName>
    </submittedName>
</protein>
<dbReference type="EMBL" id="LAZR01009440">
    <property type="protein sequence ID" value="KKM72598.1"/>
    <property type="molecule type" value="Genomic_DNA"/>
</dbReference>
<reference evidence="1" key="1">
    <citation type="journal article" date="2015" name="Nature">
        <title>Complex archaea that bridge the gap between prokaryotes and eukaryotes.</title>
        <authorList>
            <person name="Spang A."/>
            <person name="Saw J.H."/>
            <person name="Jorgensen S.L."/>
            <person name="Zaremba-Niedzwiedzka K."/>
            <person name="Martijn J."/>
            <person name="Lind A.E."/>
            <person name="van Eijk R."/>
            <person name="Schleper C."/>
            <person name="Guy L."/>
            <person name="Ettema T.J."/>
        </authorList>
    </citation>
    <scope>NUCLEOTIDE SEQUENCE</scope>
</reference>
<name>A0A0F9JSD1_9ZZZZ</name>